<comment type="caution">
    <text evidence="3">The sequence shown here is derived from an EMBL/GenBank/DDBJ whole genome shotgun (WGS) entry which is preliminary data.</text>
</comment>
<gene>
    <name evidence="3" type="ORF">WKW77_00365</name>
</gene>
<evidence type="ECO:0000313" key="3">
    <source>
        <dbReference type="EMBL" id="MEJ8809499.1"/>
    </source>
</evidence>
<feature type="chain" id="PRO_5047456920" evidence="2">
    <location>
        <begin position="23"/>
        <end position="114"/>
    </location>
</feature>
<sequence length="114" mass="13047">MKLHLCLASLAMSLLVSLPANAQPEPSKKTEADCYAQQAALEKDMRDARSRGQMLRRRQLQESLDALRARCDEIASRDTHEARVMRQKNVIMQLRLDLASAEDELRRLVSEKKK</sequence>
<protein>
    <submittedName>
        <fullName evidence="3">DUF1090 family protein</fullName>
    </submittedName>
</protein>
<reference evidence="3 4" key="1">
    <citation type="submission" date="2024-03" db="EMBL/GenBank/DDBJ databases">
        <title>Novel species of the genus Variovorax.</title>
        <authorList>
            <person name="Liu Q."/>
            <person name="Xin Y.-H."/>
        </authorList>
    </citation>
    <scope>NUCLEOTIDE SEQUENCE [LARGE SCALE GENOMIC DNA]</scope>
    <source>
        <strain evidence="3 4">KACC 18899</strain>
    </source>
</reference>
<dbReference type="InterPro" id="IPR009468">
    <property type="entry name" value="DUF1090"/>
</dbReference>
<keyword evidence="1" id="KW-0175">Coiled coil</keyword>
<dbReference type="Pfam" id="PF06476">
    <property type="entry name" value="DUF1090"/>
    <property type="match status" value="1"/>
</dbReference>
<feature type="signal peptide" evidence="2">
    <location>
        <begin position="1"/>
        <end position="22"/>
    </location>
</feature>
<name>A0ABU8V783_9BURK</name>
<accession>A0ABU8V783</accession>
<feature type="coiled-coil region" evidence="1">
    <location>
        <begin position="57"/>
        <end position="111"/>
    </location>
</feature>
<evidence type="ECO:0000313" key="4">
    <source>
        <dbReference type="Proteomes" id="UP001365846"/>
    </source>
</evidence>
<dbReference type="Proteomes" id="UP001365846">
    <property type="component" value="Unassembled WGS sequence"/>
</dbReference>
<evidence type="ECO:0000256" key="1">
    <source>
        <dbReference type="SAM" id="Coils"/>
    </source>
</evidence>
<organism evidence="3 4">
    <name type="scientific">Variovorax ureilyticus</name>
    <dbReference type="NCBI Taxonomy" id="1836198"/>
    <lineage>
        <taxon>Bacteria</taxon>
        <taxon>Pseudomonadati</taxon>
        <taxon>Pseudomonadota</taxon>
        <taxon>Betaproteobacteria</taxon>
        <taxon>Burkholderiales</taxon>
        <taxon>Comamonadaceae</taxon>
        <taxon>Variovorax</taxon>
    </lineage>
</organism>
<proteinExistence type="predicted"/>
<keyword evidence="2" id="KW-0732">Signal</keyword>
<evidence type="ECO:0000256" key="2">
    <source>
        <dbReference type="SAM" id="SignalP"/>
    </source>
</evidence>
<dbReference type="EMBL" id="JBBKZU010000001">
    <property type="protein sequence ID" value="MEJ8809499.1"/>
    <property type="molecule type" value="Genomic_DNA"/>
</dbReference>
<dbReference type="RefSeq" id="WP_340354845.1">
    <property type="nucleotide sequence ID" value="NZ_JBBKZU010000001.1"/>
</dbReference>
<keyword evidence="4" id="KW-1185">Reference proteome</keyword>